<dbReference type="Proteomes" id="UP001230005">
    <property type="component" value="Unassembled WGS sequence"/>
</dbReference>
<name>A0ABT9ZUB2_9BACI</name>
<comment type="caution">
    <text evidence="1">The sequence shown here is derived from an EMBL/GenBank/DDBJ whole genome shotgun (WGS) entry which is preliminary data.</text>
</comment>
<evidence type="ECO:0000313" key="2">
    <source>
        <dbReference type="Proteomes" id="UP001230005"/>
    </source>
</evidence>
<accession>A0ABT9ZUB2</accession>
<dbReference type="EMBL" id="JAUSUG010000007">
    <property type="protein sequence ID" value="MDQ0254835.1"/>
    <property type="molecule type" value="Genomic_DNA"/>
</dbReference>
<reference evidence="1 2" key="1">
    <citation type="submission" date="2023-07" db="EMBL/GenBank/DDBJ databases">
        <title>Genomic Encyclopedia of Type Strains, Phase IV (KMG-IV): sequencing the most valuable type-strain genomes for metagenomic binning, comparative biology and taxonomic classification.</title>
        <authorList>
            <person name="Goeker M."/>
        </authorList>
    </citation>
    <scope>NUCLEOTIDE SEQUENCE [LARGE SCALE GENOMIC DNA]</scope>
    <source>
        <strain evidence="1 2">DSM 9768</strain>
    </source>
</reference>
<proteinExistence type="predicted"/>
<keyword evidence="2" id="KW-1185">Reference proteome</keyword>
<protein>
    <submittedName>
        <fullName evidence="1">Uncharacterized protein</fullName>
    </submittedName>
</protein>
<organism evidence="1 2">
    <name type="scientific">Evansella vedderi</name>
    <dbReference type="NCBI Taxonomy" id="38282"/>
    <lineage>
        <taxon>Bacteria</taxon>
        <taxon>Bacillati</taxon>
        <taxon>Bacillota</taxon>
        <taxon>Bacilli</taxon>
        <taxon>Bacillales</taxon>
        <taxon>Bacillaceae</taxon>
        <taxon>Evansella</taxon>
    </lineage>
</organism>
<gene>
    <name evidence="1" type="ORF">J2S74_002214</name>
</gene>
<sequence>MVIESNDDEVAYIEAGPEFMGEGKPIENGDR</sequence>
<evidence type="ECO:0000313" key="1">
    <source>
        <dbReference type="EMBL" id="MDQ0254835.1"/>
    </source>
</evidence>